<dbReference type="STRING" id="1776384.GCA_900086585_01582"/>
<accession>A0A415DZA7</accession>
<dbReference type="RefSeq" id="WP_118336236.1">
    <property type="nucleotide sequence ID" value="NZ_AP025567.1"/>
</dbReference>
<sequence>MELGITIPLQKHLKIKELNYGGITDLFFCWELHIIRFEKKNLLIVVNASNRFCCIMAGMMAKDWKIIAQRAEEAIRMGFASEGYTEEQIDQYFAMAGAFVMTKTHGRRPVAGLNRAIEGLYYVPTPAEEQLYQNFWNHEVNRDLCHAAGFTGCGYDNPWSFLKRDMQRVGIL</sequence>
<reference evidence="2 3" key="1">
    <citation type="submission" date="2018-08" db="EMBL/GenBank/DDBJ databases">
        <title>A genome reference for cultivated species of the human gut microbiota.</title>
        <authorList>
            <person name="Zou Y."/>
            <person name="Xue W."/>
            <person name="Luo G."/>
        </authorList>
    </citation>
    <scope>NUCLEOTIDE SEQUENCE [LARGE SCALE GENOMIC DNA]</scope>
    <source>
        <strain evidence="2 3">AM07-24</strain>
    </source>
</reference>
<name>A0A415DZA7_9FIRM</name>
<keyword evidence="3" id="KW-1185">Reference proteome</keyword>
<dbReference type="OrthoDB" id="3196972at2"/>
<dbReference type="Proteomes" id="UP000284841">
    <property type="component" value="Unassembled WGS sequence"/>
</dbReference>
<evidence type="ECO:0000259" key="1">
    <source>
        <dbReference type="Pfam" id="PF22016"/>
    </source>
</evidence>
<feature type="domain" description="DUF6933" evidence="1">
    <location>
        <begin position="4"/>
        <end position="149"/>
    </location>
</feature>
<protein>
    <recommendedName>
        <fullName evidence="1">DUF6933 domain-containing protein</fullName>
    </recommendedName>
</protein>
<proteinExistence type="predicted"/>
<comment type="caution">
    <text evidence="2">The sequence shown here is derived from an EMBL/GenBank/DDBJ whole genome shotgun (WGS) entry which is preliminary data.</text>
</comment>
<evidence type="ECO:0000313" key="2">
    <source>
        <dbReference type="EMBL" id="RHJ86161.1"/>
    </source>
</evidence>
<dbReference type="InterPro" id="IPR053864">
    <property type="entry name" value="DUF6933"/>
</dbReference>
<organism evidence="2 3">
    <name type="scientific">Emergencia timonensis</name>
    <dbReference type="NCBI Taxonomy" id="1776384"/>
    <lineage>
        <taxon>Bacteria</taxon>
        <taxon>Bacillati</taxon>
        <taxon>Bacillota</taxon>
        <taxon>Clostridia</taxon>
        <taxon>Peptostreptococcales</taxon>
        <taxon>Anaerovoracaceae</taxon>
        <taxon>Emergencia</taxon>
    </lineage>
</organism>
<dbReference type="AlphaFoldDB" id="A0A415DZA7"/>
<evidence type="ECO:0000313" key="3">
    <source>
        <dbReference type="Proteomes" id="UP000284841"/>
    </source>
</evidence>
<dbReference type="Pfam" id="PF22016">
    <property type="entry name" value="DUF6933"/>
    <property type="match status" value="1"/>
</dbReference>
<dbReference type="EMBL" id="QRMS01000004">
    <property type="protein sequence ID" value="RHJ86161.1"/>
    <property type="molecule type" value="Genomic_DNA"/>
</dbReference>
<gene>
    <name evidence="2" type="ORF">DW099_15110</name>
</gene>